<proteinExistence type="predicted"/>
<dbReference type="Gene3D" id="3.50.30.30">
    <property type="match status" value="1"/>
</dbReference>
<dbReference type="SUPFAM" id="SSF52025">
    <property type="entry name" value="PA domain"/>
    <property type="match status" value="1"/>
</dbReference>
<dbReference type="InterPro" id="IPR046450">
    <property type="entry name" value="PA_dom_sf"/>
</dbReference>
<protein>
    <recommendedName>
        <fullName evidence="16">PA domain-containing protein</fullName>
    </recommendedName>
</protein>
<organism evidence="14 15">
    <name type="scientific">Prorocentrum cordatum</name>
    <dbReference type="NCBI Taxonomy" id="2364126"/>
    <lineage>
        <taxon>Eukaryota</taxon>
        <taxon>Sar</taxon>
        <taxon>Alveolata</taxon>
        <taxon>Dinophyceae</taxon>
        <taxon>Prorocentrales</taxon>
        <taxon>Prorocentraceae</taxon>
        <taxon>Prorocentrum</taxon>
    </lineage>
</organism>
<dbReference type="InterPro" id="IPR003137">
    <property type="entry name" value="PA_domain"/>
</dbReference>
<feature type="domain" description="PA" evidence="12">
    <location>
        <begin position="5"/>
        <end position="75"/>
    </location>
</feature>
<evidence type="ECO:0008006" key="16">
    <source>
        <dbReference type="Google" id="ProtNLM"/>
    </source>
</evidence>
<name>A0ABN9X1W1_9DINO</name>
<evidence type="ECO:0000256" key="3">
    <source>
        <dbReference type="ARBA" id="ARBA00022692"/>
    </source>
</evidence>
<keyword evidence="8 11" id="KW-0472">Membrane</keyword>
<evidence type="ECO:0000256" key="11">
    <source>
        <dbReference type="SAM" id="Phobius"/>
    </source>
</evidence>
<gene>
    <name evidence="14" type="ORF">PCOR1329_LOCUS72647</name>
</gene>
<keyword evidence="3 11" id="KW-0812">Transmembrane</keyword>
<evidence type="ECO:0000256" key="10">
    <source>
        <dbReference type="ARBA" id="ARBA00037847"/>
    </source>
</evidence>
<evidence type="ECO:0000256" key="5">
    <source>
        <dbReference type="ARBA" id="ARBA00022737"/>
    </source>
</evidence>
<sequence length="397" mass="44711">MRLINIAVVRRGGCAFSTKVRVAAEKGAHAVIIVDKEDSTYTRKQMNDVIVAEDSYAEDVHIPSIFVCKQDGQLLISQLRKPNDPVVVELAWNIPAKSVVTVDQWMSSASSESMNFLKSFAPKRKVLNQVLRYQPHFQIFSMGSGGSAQTTSKLCTDSSGKYCAEDPDGEGPVQGKDVIEEDLRQLCLHDKTKKVDRSRDFESHVMPPEYAVAYWDYIEKFQERCPITADTSLAEDKRYGTICSFALMREVGLSEQQIRLVESCADVSRNTEELELQKSHTAWSPRALRINGWRYSGILDPELVATAVCAGFSKEPPECKLVKAAGRDFFVPFLPSNMRGGVSFATLFKSLFVVLALVWCAFYLYKRYMQREMRATIREEVMLEVESQMAQYGKLSG</sequence>
<dbReference type="PANTHER" id="PTHR22702">
    <property type="entry name" value="PROTEASE-ASSOCIATED DOMAIN-CONTAINING PROTEIN"/>
    <property type="match status" value="1"/>
</dbReference>
<comment type="caution">
    <text evidence="14">The sequence shown here is derived from an EMBL/GenBank/DDBJ whole genome shotgun (WGS) entry which is preliminary data.</text>
</comment>
<accession>A0ABN9X1W1</accession>
<dbReference type="Pfam" id="PF25011">
    <property type="entry name" value="VSR_TRX"/>
    <property type="match status" value="1"/>
</dbReference>
<evidence type="ECO:0000259" key="12">
    <source>
        <dbReference type="Pfam" id="PF02225"/>
    </source>
</evidence>
<dbReference type="CDD" id="cd00538">
    <property type="entry name" value="PA"/>
    <property type="match status" value="1"/>
</dbReference>
<evidence type="ECO:0000256" key="1">
    <source>
        <dbReference type="ARBA" id="ARBA00004479"/>
    </source>
</evidence>
<keyword evidence="6" id="KW-0106">Calcium</keyword>
<reference evidence="14" key="1">
    <citation type="submission" date="2023-10" db="EMBL/GenBank/DDBJ databases">
        <authorList>
            <person name="Chen Y."/>
            <person name="Shah S."/>
            <person name="Dougan E. K."/>
            <person name="Thang M."/>
            <person name="Chan C."/>
        </authorList>
    </citation>
    <scope>NUCLEOTIDE SEQUENCE [LARGE SCALE GENOMIC DNA]</scope>
</reference>
<dbReference type="EMBL" id="CAUYUJ010019726">
    <property type="protein sequence ID" value="CAK0893259.1"/>
    <property type="molecule type" value="Genomic_DNA"/>
</dbReference>
<evidence type="ECO:0000259" key="13">
    <source>
        <dbReference type="Pfam" id="PF25011"/>
    </source>
</evidence>
<evidence type="ECO:0000256" key="8">
    <source>
        <dbReference type="ARBA" id="ARBA00023136"/>
    </source>
</evidence>
<dbReference type="Proteomes" id="UP001189429">
    <property type="component" value="Unassembled WGS sequence"/>
</dbReference>
<evidence type="ECO:0000313" key="14">
    <source>
        <dbReference type="EMBL" id="CAK0893259.1"/>
    </source>
</evidence>
<keyword evidence="4" id="KW-0732">Signal</keyword>
<evidence type="ECO:0000256" key="9">
    <source>
        <dbReference type="ARBA" id="ARBA00023180"/>
    </source>
</evidence>
<dbReference type="Pfam" id="PF02225">
    <property type="entry name" value="PA"/>
    <property type="match status" value="1"/>
</dbReference>
<evidence type="ECO:0000313" key="15">
    <source>
        <dbReference type="Proteomes" id="UP001189429"/>
    </source>
</evidence>
<evidence type="ECO:0000256" key="7">
    <source>
        <dbReference type="ARBA" id="ARBA00022989"/>
    </source>
</evidence>
<evidence type="ECO:0000256" key="4">
    <source>
        <dbReference type="ARBA" id="ARBA00022729"/>
    </source>
</evidence>
<evidence type="ECO:0000256" key="6">
    <source>
        <dbReference type="ARBA" id="ARBA00022837"/>
    </source>
</evidence>
<keyword evidence="5" id="KW-0677">Repeat</keyword>
<keyword evidence="15" id="KW-1185">Reference proteome</keyword>
<evidence type="ECO:0000256" key="2">
    <source>
        <dbReference type="ARBA" id="ARBA00022536"/>
    </source>
</evidence>
<keyword evidence="9" id="KW-0325">Glycoprotein</keyword>
<dbReference type="InterPro" id="IPR056858">
    <property type="entry name" value="VSR_TRX"/>
</dbReference>
<dbReference type="PANTHER" id="PTHR22702:SF1">
    <property type="entry name" value="PROTEASE-ASSOCIATED DOMAIN-CONTAINING PROTEIN 1"/>
    <property type="match status" value="1"/>
</dbReference>
<comment type="subcellular location">
    <subcellularLocation>
        <location evidence="10">Endomembrane system</location>
        <topology evidence="10">Single-pass membrane protein</topology>
    </subcellularLocation>
    <subcellularLocation>
        <location evidence="1">Membrane</location>
        <topology evidence="1">Single-pass type I membrane protein</topology>
    </subcellularLocation>
</comment>
<keyword evidence="7 11" id="KW-1133">Transmembrane helix</keyword>
<feature type="transmembrane region" description="Helical" evidence="11">
    <location>
        <begin position="342"/>
        <end position="365"/>
    </location>
</feature>
<keyword evidence="2" id="KW-0245">EGF-like domain</keyword>
<feature type="domain" description="Vacuolar sorting receptor thioredoxin-like" evidence="13">
    <location>
        <begin position="104"/>
        <end position="309"/>
    </location>
</feature>